<dbReference type="SUPFAM" id="SSF88697">
    <property type="entry name" value="PUA domain-like"/>
    <property type="match status" value="1"/>
</dbReference>
<dbReference type="InterPro" id="IPR015947">
    <property type="entry name" value="PUA-like_sf"/>
</dbReference>
<name>A0A418SS63_9RHOB</name>
<proteinExistence type="inferred from homology"/>
<dbReference type="EMBL" id="QZCG01000010">
    <property type="protein sequence ID" value="RJE83752.1"/>
    <property type="molecule type" value="Genomic_DNA"/>
</dbReference>
<dbReference type="InterPro" id="IPR022996">
    <property type="entry name" value="UPF0310"/>
</dbReference>
<dbReference type="CDD" id="cd21132">
    <property type="entry name" value="EVE-like"/>
    <property type="match status" value="1"/>
</dbReference>
<keyword evidence="4" id="KW-1185">Reference proteome</keyword>
<reference evidence="4" key="1">
    <citation type="submission" date="2018-09" db="EMBL/GenBank/DDBJ databases">
        <title>Acidovorax cavernicola nov. sp. isolated from Gruta de las Maravillas (Aracena, Spain).</title>
        <authorList>
            <person name="Jurado V."/>
            <person name="Gutierrez-Patricio S."/>
            <person name="Gonzalez-Pimentel J.L."/>
            <person name="Miller A.Z."/>
            <person name="Laiz L."/>
            <person name="Saiz-Jimenez C."/>
        </authorList>
    </citation>
    <scope>NUCLEOTIDE SEQUENCE [LARGE SCALE GENOMIC DNA]</scope>
    <source>
        <strain evidence="4">1011MAR3C25</strain>
    </source>
</reference>
<comment type="caution">
    <text evidence="3">The sequence shown here is derived from an EMBL/GenBank/DDBJ whole genome shotgun (WGS) entry which is preliminary data.</text>
</comment>
<dbReference type="OrthoDB" id="9793567at2"/>
<dbReference type="Pfam" id="PF01878">
    <property type="entry name" value="EVE"/>
    <property type="match status" value="1"/>
</dbReference>
<dbReference type="Proteomes" id="UP000284202">
    <property type="component" value="Unassembled WGS sequence"/>
</dbReference>
<comment type="similarity">
    <text evidence="1">Belongs to the UPF0310 family.</text>
</comment>
<evidence type="ECO:0000256" key="1">
    <source>
        <dbReference type="HAMAP-Rule" id="MF_00771"/>
    </source>
</evidence>
<dbReference type="InterPro" id="IPR002740">
    <property type="entry name" value="EVE_domain"/>
</dbReference>
<dbReference type="RefSeq" id="WP_119750389.1">
    <property type="nucleotide sequence ID" value="NZ_QZCG01000010.1"/>
</dbReference>
<protein>
    <recommendedName>
        <fullName evidence="1">UPF0310 protein D3P04_15255</fullName>
    </recommendedName>
</protein>
<evidence type="ECO:0000313" key="3">
    <source>
        <dbReference type="EMBL" id="RJE83752.1"/>
    </source>
</evidence>
<dbReference type="HAMAP" id="MF_00771">
    <property type="entry name" value="UPF0310"/>
    <property type="match status" value="1"/>
</dbReference>
<evidence type="ECO:0000313" key="4">
    <source>
        <dbReference type="Proteomes" id="UP000284202"/>
    </source>
</evidence>
<gene>
    <name evidence="3" type="ORF">D3P04_15255</name>
</gene>
<sequence length="156" mass="17691">MTETTTDATPKQAALVQPEQIRNWIGVVSRDDVRQGVSGGFVMMEQGKLGPLLRFNPGDWLIFYSPRATLSDRKPLKKFTAIGRVADAEPYQVPMETGKTAFRRDIDWMKAKDVQISDLSEKLDFMRGNWGMLTRRGLFEITDADRHVIRVAMTGE</sequence>
<evidence type="ECO:0000259" key="2">
    <source>
        <dbReference type="Pfam" id="PF01878"/>
    </source>
</evidence>
<dbReference type="AlphaFoldDB" id="A0A418SS63"/>
<dbReference type="Gene3D" id="3.10.590.10">
    <property type="entry name" value="ph1033 like domains"/>
    <property type="match status" value="1"/>
</dbReference>
<feature type="domain" description="EVE" evidence="2">
    <location>
        <begin position="23"/>
        <end position="149"/>
    </location>
</feature>
<dbReference type="NCBIfam" id="NF002616">
    <property type="entry name" value="PRK02268.1-2"/>
    <property type="match status" value="1"/>
</dbReference>
<organism evidence="3 4">
    <name type="scientific">Paracoccus onubensis</name>
    <dbReference type="NCBI Taxonomy" id="1675788"/>
    <lineage>
        <taxon>Bacteria</taxon>
        <taxon>Pseudomonadati</taxon>
        <taxon>Pseudomonadota</taxon>
        <taxon>Alphaproteobacteria</taxon>
        <taxon>Rhodobacterales</taxon>
        <taxon>Paracoccaceae</taxon>
        <taxon>Paracoccus</taxon>
    </lineage>
</organism>
<accession>A0A418SS63</accession>